<feature type="compositionally biased region" description="Low complexity" evidence="1">
    <location>
        <begin position="55"/>
        <end position="80"/>
    </location>
</feature>
<reference evidence="2" key="1">
    <citation type="submission" date="2020-05" db="EMBL/GenBank/DDBJ databases">
        <authorList>
            <person name="Chiriac C."/>
            <person name="Salcher M."/>
            <person name="Ghai R."/>
            <person name="Kavagutti S V."/>
        </authorList>
    </citation>
    <scope>NUCLEOTIDE SEQUENCE</scope>
</reference>
<dbReference type="SUPFAM" id="SSF55486">
    <property type="entry name" value="Metalloproteases ('zincins'), catalytic domain"/>
    <property type="match status" value="1"/>
</dbReference>
<evidence type="ECO:0000256" key="1">
    <source>
        <dbReference type="SAM" id="MobiDB-lite"/>
    </source>
</evidence>
<name>A0A6J7BUD3_9ZZZZ</name>
<feature type="region of interest" description="Disordered" evidence="1">
    <location>
        <begin position="55"/>
        <end position="87"/>
    </location>
</feature>
<accession>A0A6J7BUD3</accession>
<evidence type="ECO:0000313" key="2">
    <source>
        <dbReference type="EMBL" id="CAB4847968.1"/>
    </source>
</evidence>
<organism evidence="2">
    <name type="scientific">freshwater metagenome</name>
    <dbReference type="NCBI Taxonomy" id="449393"/>
    <lineage>
        <taxon>unclassified sequences</taxon>
        <taxon>metagenomes</taxon>
        <taxon>ecological metagenomes</taxon>
    </lineage>
</organism>
<dbReference type="EMBL" id="CAFBIZ010000048">
    <property type="protein sequence ID" value="CAB4847968.1"/>
    <property type="molecule type" value="Genomic_DNA"/>
</dbReference>
<sequence length="452" mass="46264">MRSLIITGAAAVLVIAVALVGGSGSSNVVVAGPTPSPSATISPSVPAAVSHSPSPAASLAATGATPTLASATPTASESSTNLPQGDARRDAEIAAVLASRAVAVTSDSQARWAQTAVSGADVPDFARLVALPIASWAYRVTSVVASSDPDVVVVTAAMSYRLDVDTVEDIVAERITMRQGRDGWLVVSEHTAGSRMMPWDLGTLTVIRGRQALVIGIDTAGATLREYAALTDRVAGEVTAFWGSDWVHRPVLVVPATTSQMARGLGRSTGSLTGLGAVTNDTNISARSGRGNERVWTNTPVMAGLSAAGRGIVLRHEMFHVAVGSASTNATPLWLEEGMAQYVGYLGSGVPITTAIGDVVADVRAGHLPTALPSDGQFSGSQFAIAYESAYVAADMLARQYGQVALIRFYRLVASGAGSSSTNVASALGVVTGQGLAAFTSAWRTQLQAFSA</sequence>
<gene>
    <name evidence="2" type="ORF">UFOPK3268_00530</name>
</gene>
<dbReference type="AlphaFoldDB" id="A0A6J7BUD3"/>
<protein>
    <submittedName>
        <fullName evidence="2">Unannotated protein</fullName>
    </submittedName>
</protein>
<proteinExistence type="predicted"/>